<dbReference type="EMBL" id="UINC01057078">
    <property type="protein sequence ID" value="SVB77850.1"/>
    <property type="molecule type" value="Genomic_DNA"/>
</dbReference>
<sequence length="216" mass="24255">GDLHARNPMLAMLRNIAEVQTHPLLRPNDIPQWIMDRAVSAGIAIDPPAAYLLADSVGAELRILDSELKKLSLYREDGKIRKEDVAFLVSYVREQSIFKVVDSAIEGKSGDALRLSKQLINSGSSSAMIVRMIERQVRLLLLARDLRLRKVSTSSVGKRLSLSGFPLQKTLEMEKRIYHGRLEFIHEMILESDIRVRDGSISSDVALDLLLAQLRN</sequence>
<dbReference type="InterPro" id="IPR005790">
    <property type="entry name" value="DNA_polIII_delta"/>
</dbReference>
<dbReference type="SUPFAM" id="SSF48019">
    <property type="entry name" value="post-AAA+ oligomerization domain-like"/>
    <property type="match status" value="1"/>
</dbReference>
<evidence type="ECO:0000259" key="8">
    <source>
        <dbReference type="Pfam" id="PF21694"/>
    </source>
</evidence>
<dbReference type="Gene3D" id="1.20.272.10">
    <property type="match status" value="1"/>
</dbReference>
<evidence type="ECO:0000256" key="5">
    <source>
        <dbReference type="ARBA" id="ARBA00022932"/>
    </source>
</evidence>
<evidence type="ECO:0000256" key="2">
    <source>
        <dbReference type="ARBA" id="ARBA00022679"/>
    </source>
</evidence>
<name>A0A382GRV8_9ZZZZ</name>
<dbReference type="Gene3D" id="1.10.8.60">
    <property type="match status" value="1"/>
</dbReference>
<evidence type="ECO:0000313" key="9">
    <source>
        <dbReference type="EMBL" id="SVB77850.1"/>
    </source>
</evidence>
<dbReference type="InterPro" id="IPR027417">
    <property type="entry name" value="P-loop_NTPase"/>
</dbReference>
<dbReference type="SUPFAM" id="SSF52540">
    <property type="entry name" value="P-loop containing nucleoside triphosphate hydrolases"/>
    <property type="match status" value="1"/>
</dbReference>
<evidence type="ECO:0000256" key="3">
    <source>
        <dbReference type="ARBA" id="ARBA00022695"/>
    </source>
</evidence>
<dbReference type="PANTHER" id="PTHR34388:SF1">
    <property type="entry name" value="DNA POLYMERASE III SUBUNIT DELTA"/>
    <property type="match status" value="1"/>
</dbReference>
<feature type="domain" description="DNA polymerase III delta subunit-like C-terminal" evidence="8">
    <location>
        <begin position="94"/>
        <end position="213"/>
    </location>
</feature>
<dbReference type="Pfam" id="PF21694">
    <property type="entry name" value="DNA_pol3_delta_C"/>
    <property type="match status" value="1"/>
</dbReference>
<keyword evidence="2" id="KW-0808">Transferase</keyword>
<evidence type="ECO:0000256" key="6">
    <source>
        <dbReference type="ARBA" id="ARBA00034754"/>
    </source>
</evidence>
<keyword evidence="4" id="KW-0235">DNA replication</keyword>
<proteinExistence type="inferred from homology"/>
<dbReference type="PANTHER" id="PTHR34388">
    <property type="entry name" value="DNA POLYMERASE III SUBUNIT DELTA"/>
    <property type="match status" value="1"/>
</dbReference>
<dbReference type="GO" id="GO:0003677">
    <property type="term" value="F:DNA binding"/>
    <property type="evidence" value="ECO:0007669"/>
    <property type="project" value="InterPro"/>
</dbReference>
<dbReference type="GO" id="GO:0009360">
    <property type="term" value="C:DNA polymerase III complex"/>
    <property type="evidence" value="ECO:0007669"/>
    <property type="project" value="TreeGrafter"/>
</dbReference>
<dbReference type="EC" id="2.7.7.7" evidence="1"/>
<evidence type="ECO:0000256" key="4">
    <source>
        <dbReference type="ARBA" id="ARBA00022705"/>
    </source>
</evidence>
<accession>A0A382GRV8</accession>
<feature type="non-terminal residue" evidence="9">
    <location>
        <position position="1"/>
    </location>
</feature>
<keyword evidence="3" id="KW-0548">Nucleotidyltransferase</keyword>
<comment type="similarity">
    <text evidence="6">Belongs to the DNA polymerase HolA subunit family.</text>
</comment>
<comment type="catalytic activity">
    <reaction evidence="7">
        <text>DNA(n) + a 2'-deoxyribonucleoside 5'-triphosphate = DNA(n+1) + diphosphate</text>
        <dbReference type="Rhea" id="RHEA:22508"/>
        <dbReference type="Rhea" id="RHEA-COMP:17339"/>
        <dbReference type="Rhea" id="RHEA-COMP:17340"/>
        <dbReference type="ChEBI" id="CHEBI:33019"/>
        <dbReference type="ChEBI" id="CHEBI:61560"/>
        <dbReference type="ChEBI" id="CHEBI:173112"/>
        <dbReference type="EC" id="2.7.7.7"/>
    </reaction>
</comment>
<reference evidence="9" key="1">
    <citation type="submission" date="2018-05" db="EMBL/GenBank/DDBJ databases">
        <authorList>
            <person name="Lanie J.A."/>
            <person name="Ng W.-L."/>
            <person name="Kazmierczak K.M."/>
            <person name="Andrzejewski T.M."/>
            <person name="Davidsen T.M."/>
            <person name="Wayne K.J."/>
            <person name="Tettelin H."/>
            <person name="Glass J.I."/>
            <person name="Rusch D."/>
            <person name="Podicherti R."/>
            <person name="Tsui H.-C.T."/>
            <person name="Winkler M.E."/>
        </authorList>
    </citation>
    <scope>NUCLEOTIDE SEQUENCE</scope>
</reference>
<dbReference type="GO" id="GO:0003887">
    <property type="term" value="F:DNA-directed DNA polymerase activity"/>
    <property type="evidence" value="ECO:0007669"/>
    <property type="project" value="UniProtKB-KW"/>
</dbReference>
<evidence type="ECO:0000256" key="7">
    <source>
        <dbReference type="ARBA" id="ARBA00049244"/>
    </source>
</evidence>
<dbReference type="GO" id="GO:0006261">
    <property type="term" value="P:DNA-templated DNA replication"/>
    <property type="evidence" value="ECO:0007669"/>
    <property type="project" value="TreeGrafter"/>
</dbReference>
<dbReference type="AlphaFoldDB" id="A0A382GRV8"/>
<dbReference type="InterPro" id="IPR008921">
    <property type="entry name" value="DNA_pol3_clamp-load_cplx_C"/>
</dbReference>
<organism evidence="9">
    <name type="scientific">marine metagenome</name>
    <dbReference type="NCBI Taxonomy" id="408172"/>
    <lineage>
        <taxon>unclassified sequences</taxon>
        <taxon>metagenomes</taxon>
        <taxon>ecological metagenomes</taxon>
    </lineage>
</organism>
<protein>
    <recommendedName>
        <fullName evidence="1">DNA-directed DNA polymerase</fullName>
        <ecNumber evidence="1">2.7.7.7</ecNumber>
    </recommendedName>
</protein>
<gene>
    <name evidence="9" type="ORF">METZ01_LOCUS230704</name>
</gene>
<keyword evidence="5" id="KW-0239">DNA-directed DNA polymerase</keyword>
<dbReference type="NCBIfam" id="TIGR01128">
    <property type="entry name" value="holA"/>
    <property type="match status" value="1"/>
</dbReference>
<dbReference type="InterPro" id="IPR048466">
    <property type="entry name" value="DNA_pol3_delta-like_C"/>
</dbReference>
<evidence type="ECO:0000256" key="1">
    <source>
        <dbReference type="ARBA" id="ARBA00012417"/>
    </source>
</evidence>